<gene>
    <name evidence="1" type="ORF">AKG39_00680</name>
</gene>
<proteinExistence type="predicted"/>
<evidence type="ECO:0000313" key="1">
    <source>
        <dbReference type="EMBL" id="KNZ43455.1"/>
    </source>
</evidence>
<keyword evidence="2" id="KW-1185">Reference proteome</keyword>
<name>A0A0L6U6P9_9FIRM</name>
<dbReference type="Proteomes" id="UP000036873">
    <property type="component" value="Unassembled WGS sequence"/>
</dbReference>
<protein>
    <submittedName>
        <fullName evidence="1">Uncharacterized protein</fullName>
    </submittedName>
</protein>
<evidence type="ECO:0000313" key="2">
    <source>
        <dbReference type="Proteomes" id="UP000036873"/>
    </source>
</evidence>
<dbReference type="AlphaFoldDB" id="A0A0L6U6P9"/>
<organism evidence="1 2">
    <name type="scientific">Acetobacterium bakii</name>
    <dbReference type="NCBI Taxonomy" id="52689"/>
    <lineage>
        <taxon>Bacteria</taxon>
        <taxon>Bacillati</taxon>
        <taxon>Bacillota</taxon>
        <taxon>Clostridia</taxon>
        <taxon>Eubacteriales</taxon>
        <taxon>Eubacteriaceae</taxon>
        <taxon>Acetobacterium</taxon>
    </lineage>
</organism>
<dbReference type="EMBL" id="LGYO01000003">
    <property type="protein sequence ID" value="KNZ43455.1"/>
    <property type="molecule type" value="Genomic_DNA"/>
</dbReference>
<reference evidence="2" key="1">
    <citation type="submission" date="2015-07" db="EMBL/GenBank/DDBJ databases">
        <title>Draft genome sequence of Acetobacterium bakii DSM 8293, a potential psychrophilic chemical producer through syngas fermentation.</title>
        <authorList>
            <person name="Song Y."/>
            <person name="Hwang S."/>
            <person name="Cho B.-K."/>
        </authorList>
    </citation>
    <scope>NUCLEOTIDE SEQUENCE [LARGE SCALE GENOMIC DNA]</scope>
    <source>
        <strain evidence="2">DSM 8239</strain>
    </source>
</reference>
<sequence length="65" mass="7088">MVMLSTSTVVVPDAIPFFNLVDGRKGYRSVELSGIAPCQIVVGVFYPFSVIDLHLVNQFRQGSGD</sequence>
<comment type="caution">
    <text evidence="1">The sequence shown here is derived from an EMBL/GenBank/DDBJ whole genome shotgun (WGS) entry which is preliminary data.</text>
</comment>
<accession>A0A0L6U6P9</accession>